<dbReference type="GO" id="GO:0004534">
    <property type="term" value="F:5'-3' RNA exonuclease activity"/>
    <property type="evidence" value="ECO:0007669"/>
    <property type="project" value="TreeGrafter"/>
</dbReference>
<dbReference type="Gene3D" id="3.20.20.140">
    <property type="entry name" value="Metal-dependent hydrolases"/>
    <property type="match status" value="1"/>
</dbReference>
<dbReference type="SUPFAM" id="SSF89550">
    <property type="entry name" value="PHP domain-like"/>
    <property type="match status" value="1"/>
</dbReference>
<evidence type="ECO:0000256" key="1">
    <source>
        <dbReference type="SAM" id="MobiDB-lite"/>
    </source>
</evidence>
<dbReference type="RefSeq" id="WP_184743784.1">
    <property type="nucleotide sequence ID" value="NZ_JACHGJ010000001.1"/>
</dbReference>
<dbReference type="CDD" id="cd07438">
    <property type="entry name" value="PHP_HisPPase_AMP"/>
    <property type="match status" value="1"/>
</dbReference>
<dbReference type="Proteomes" id="UP000587760">
    <property type="component" value="Unassembled WGS sequence"/>
</dbReference>
<evidence type="ECO:0000259" key="2">
    <source>
        <dbReference type="SMART" id="SM00481"/>
    </source>
</evidence>
<dbReference type="EMBL" id="JACHGJ010000001">
    <property type="protein sequence ID" value="MBB6479052.1"/>
    <property type="molecule type" value="Genomic_DNA"/>
</dbReference>
<evidence type="ECO:0000313" key="3">
    <source>
        <dbReference type="EMBL" id="MBB6479052.1"/>
    </source>
</evidence>
<dbReference type="InterPro" id="IPR003141">
    <property type="entry name" value="Pol/His_phosphatase_N"/>
</dbReference>
<feature type="domain" description="Polymerase/histidinol phosphatase N-terminal" evidence="2">
    <location>
        <begin position="2"/>
        <end position="67"/>
    </location>
</feature>
<feature type="region of interest" description="Disordered" evidence="1">
    <location>
        <begin position="1"/>
        <end position="20"/>
    </location>
</feature>
<dbReference type="InterPro" id="IPR052018">
    <property type="entry name" value="PHP_domain"/>
</dbReference>
<evidence type="ECO:0000313" key="4">
    <source>
        <dbReference type="Proteomes" id="UP000587760"/>
    </source>
</evidence>
<dbReference type="PANTHER" id="PTHR42924:SF3">
    <property type="entry name" value="POLYMERASE_HISTIDINOL PHOSPHATASE N-TERMINAL DOMAIN-CONTAINING PROTEIN"/>
    <property type="match status" value="1"/>
</dbReference>
<dbReference type="GO" id="GO:0035312">
    <property type="term" value="F:5'-3' DNA exonuclease activity"/>
    <property type="evidence" value="ECO:0007669"/>
    <property type="project" value="TreeGrafter"/>
</dbReference>
<organism evidence="3 4">
    <name type="scientific">Spirochaeta isovalerica</name>
    <dbReference type="NCBI Taxonomy" id="150"/>
    <lineage>
        <taxon>Bacteria</taxon>
        <taxon>Pseudomonadati</taxon>
        <taxon>Spirochaetota</taxon>
        <taxon>Spirochaetia</taxon>
        <taxon>Spirochaetales</taxon>
        <taxon>Spirochaetaceae</taxon>
        <taxon>Spirochaeta</taxon>
    </lineage>
</organism>
<proteinExistence type="predicted"/>
<dbReference type="AlphaFoldDB" id="A0A841R9A7"/>
<feature type="compositionally biased region" description="Basic and acidic residues" evidence="1">
    <location>
        <begin position="1"/>
        <end position="10"/>
    </location>
</feature>
<dbReference type="SMART" id="SM00481">
    <property type="entry name" value="POLIIIAc"/>
    <property type="match status" value="1"/>
</dbReference>
<gene>
    <name evidence="3" type="ORF">HNR50_000685</name>
</gene>
<protein>
    <recommendedName>
        <fullName evidence="2">Polymerase/histidinol phosphatase N-terminal domain-containing protein</fullName>
    </recommendedName>
</protein>
<comment type="caution">
    <text evidence="3">The sequence shown here is derived from an EMBL/GenBank/DDBJ whole genome shotgun (WGS) entry which is preliminary data.</text>
</comment>
<dbReference type="InterPro" id="IPR016195">
    <property type="entry name" value="Pol/histidinol_Pase-like"/>
</dbReference>
<name>A0A841R9A7_9SPIO</name>
<dbReference type="Gene3D" id="1.10.150.650">
    <property type="match status" value="1"/>
</dbReference>
<dbReference type="Pfam" id="PF02811">
    <property type="entry name" value="PHP"/>
    <property type="match status" value="1"/>
</dbReference>
<accession>A0A841R9A7</accession>
<dbReference type="PANTHER" id="PTHR42924">
    <property type="entry name" value="EXONUCLEASE"/>
    <property type="match status" value="1"/>
</dbReference>
<dbReference type="InterPro" id="IPR004013">
    <property type="entry name" value="PHP_dom"/>
</dbReference>
<reference evidence="3 4" key="1">
    <citation type="submission" date="2020-08" db="EMBL/GenBank/DDBJ databases">
        <title>Genomic Encyclopedia of Type Strains, Phase IV (KMG-IV): sequencing the most valuable type-strain genomes for metagenomic binning, comparative biology and taxonomic classification.</title>
        <authorList>
            <person name="Goeker M."/>
        </authorList>
    </citation>
    <scope>NUCLEOTIDE SEQUENCE [LARGE SCALE GENOMIC DNA]</scope>
    <source>
        <strain evidence="3 4">DSM 2461</strain>
    </source>
</reference>
<keyword evidence="4" id="KW-1185">Reference proteome</keyword>
<sequence>MIDLHTHSTESDGTNTPSDLMDLARDKGITTIALTDHDTCAGLEEAANRAEEIGIRLIPGIELEISFKPGEFHLLGLNITKWKEEMVPALHGIMNRRLERNLKMVNLINSEGIDLTYEQVVEEAKGQVIGRPHFASLLVKKGLVKNTAKAFEKYLAVGRPFYIEKEALSLREGIDLIKRAGGHPVIAHPMSLFISWGKLPERLANWKEEGIEGIEVWHSGAKPRKSKRLELIADDLGLFKTGGSDYHGDNRKDRPLGLGTGGKAVPIDPAIPFL</sequence>